<reference evidence="1 2" key="1">
    <citation type="submission" date="2015-06" db="EMBL/GenBank/DDBJ databases">
        <title>Survival trade-offs in plant roots during colonization by closely related pathogenic and mutualistic fungi.</title>
        <authorList>
            <person name="Hacquard S."/>
            <person name="Kracher B."/>
            <person name="Hiruma K."/>
            <person name="Weinman A."/>
            <person name="Muench P."/>
            <person name="Garrido Oter R."/>
            <person name="Ver Loren van Themaat E."/>
            <person name="Dallerey J.-F."/>
            <person name="Damm U."/>
            <person name="Henrissat B."/>
            <person name="Lespinet O."/>
            <person name="Thon M."/>
            <person name="Kemen E."/>
            <person name="McHardy A.C."/>
            <person name="Schulze-Lefert P."/>
            <person name="O'Connell R.J."/>
        </authorList>
    </citation>
    <scope>NUCLEOTIDE SEQUENCE [LARGE SCALE GENOMIC DNA]</scope>
    <source>
        <strain evidence="1 2">0861</strain>
    </source>
</reference>
<dbReference type="Proteomes" id="UP000076552">
    <property type="component" value="Unassembled WGS sequence"/>
</dbReference>
<proteinExistence type="predicted"/>
<evidence type="ECO:0000313" key="2">
    <source>
        <dbReference type="Proteomes" id="UP000076552"/>
    </source>
</evidence>
<protein>
    <submittedName>
        <fullName evidence="1">Uncharacterized protein</fullName>
    </submittedName>
</protein>
<gene>
    <name evidence="1" type="ORF">CT0861_13249</name>
</gene>
<name>A0A166Z179_9PEZI</name>
<organism evidence="1 2">
    <name type="scientific">Colletotrichum tofieldiae</name>
    <dbReference type="NCBI Taxonomy" id="708197"/>
    <lineage>
        <taxon>Eukaryota</taxon>
        <taxon>Fungi</taxon>
        <taxon>Dikarya</taxon>
        <taxon>Ascomycota</taxon>
        <taxon>Pezizomycotina</taxon>
        <taxon>Sordariomycetes</taxon>
        <taxon>Hypocreomycetidae</taxon>
        <taxon>Glomerellales</taxon>
        <taxon>Glomerellaceae</taxon>
        <taxon>Colletotrichum</taxon>
        <taxon>Colletotrichum spaethianum species complex</taxon>
    </lineage>
</organism>
<sequence length="139" mass="15103">CASSKLELNKKPSIFGLVDGEVWLSLLIVNVSTCACLTCVTEHGAGRKVSLFLFLSPTAVSIATVSRVWPTEGGRERDESLIWDGRKSKGQNLSRRLHSVLRVPHVSDWPSRASASLAGGTTIRQERGKPWWLSSSGDG</sequence>
<evidence type="ECO:0000313" key="1">
    <source>
        <dbReference type="EMBL" id="KZL78300.1"/>
    </source>
</evidence>
<feature type="non-terminal residue" evidence="1">
    <location>
        <position position="139"/>
    </location>
</feature>
<feature type="non-terminal residue" evidence="1">
    <location>
        <position position="1"/>
    </location>
</feature>
<dbReference type="AlphaFoldDB" id="A0A166Z179"/>
<keyword evidence="2" id="KW-1185">Reference proteome</keyword>
<dbReference type="EMBL" id="LFIV01000003">
    <property type="protein sequence ID" value="KZL78300.1"/>
    <property type="molecule type" value="Genomic_DNA"/>
</dbReference>
<accession>A0A166Z179</accession>
<comment type="caution">
    <text evidence="1">The sequence shown here is derived from an EMBL/GenBank/DDBJ whole genome shotgun (WGS) entry which is preliminary data.</text>
</comment>